<dbReference type="SUPFAM" id="SSF54427">
    <property type="entry name" value="NTF2-like"/>
    <property type="match status" value="1"/>
</dbReference>
<evidence type="ECO:0000313" key="3">
    <source>
        <dbReference type="Proteomes" id="UP000005596"/>
    </source>
</evidence>
<organism evidence="2 3">
    <name type="scientific">Haemophilus influenzae 22.4-21</name>
    <dbReference type="NCBI Taxonomy" id="375063"/>
    <lineage>
        <taxon>Bacteria</taxon>
        <taxon>Pseudomonadati</taxon>
        <taxon>Pseudomonadota</taxon>
        <taxon>Gammaproteobacteria</taxon>
        <taxon>Pasteurellales</taxon>
        <taxon>Pasteurellaceae</taxon>
        <taxon>Haemophilus</taxon>
    </lineage>
</organism>
<dbReference type="BioCyc" id="HINF375063:G119K-80-MONOMER"/>
<dbReference type="Pfam" id="PF17775">
    <property type="entry name" value="YchJ_M-like"/>
    <property type="match status" value="1"/>
</dbReference>
<protein>
    <recommendedName>
        <fullName evidence="1">YchJ-like middle NTF2-like domain-containing protein</fullName>
    </recommendedName>
</protein>
<name>A4NVE6_HAEIF</name>
<evidence type="ECO:0000313" key="2">
    <source>
        <dbReference type="EMBL" id="EDK14660.1"/>
    </source>
</evidence>
<accession>A4NVE6</accession>
<dbReference type="InterPro" id="IPR004027">
    <property type="entry name" value="SEC_C_motif"/>
</dbReference>
<sequence>MSEISALSLENCPCQSGHHYADCCGKFHLRQAFPETAEQLMRSRYTAYVLKIFPILLQQLYQANKLY</sequence>
<evidence type="ECO:0000259" key="1">
    <source>
        <dbReference type="Pfam" id="PF17775"/>
    </source>
</evidence>
<dbReference type="EMBL" id="AAZJ01000001">
    <property type="protein sequence ID" value="EDK14660.1"/>
    <property type="molecule type" value="Genomic_DNA"/>
</dbReference>
<feature type="domain" description="YchJ-like middle NTF2-like" evidence="1">
    <location>
        <begin position="36"/>
        <end position="58"/>
    </location>
</feature>
<dbReference type="Proteomes" id="UP000005596">
    <property type="component" value="Unassembled WGS sequence"/>
</dbReference>
<reference evidence="2 3" key="1">
    <citation type="journal article" date="2007" name="Genome Biol.">
        <title>Characterization and modeling of the Haemophilus influenzae core and supragenomes based on the complete genomic sequences of Rd and 12 clinical nontypeable strains.</title>
        <authorList>
            <person name="Hogg J.S."/>
            <person name="Hu F.Z."/>
            <person name="Janto B."/>
            <person name="Boissy R."/>
            <person name="Hayes J."/>
            <person name="Keefe R."/>
            <person name="Post J.C."/>
            <person name="Ehrlich G.D."/>
        </authorList>
    </citation>
    <scope>NUCLEOTIDE SEQUENCE [LARGE SCALE GENOMIC DNA]</scope>
    <source>
        <strain evidence="2 3">22.4-21</strain>
    </source>
</reference>
<gene>
    <name evidence="2" type="ORF">CGSHiR3021_09145</name>
</gene>
<dbReference type="Gene3D" id="3.10.450.50">
    <property type="match status" value="1"/>
</dbReference>
<dbReference type="InterPro" id="IPR048469">
    <property type="entry name" value="YchJ-like_M"/>
</dbReference>
<dbReference type="AlphaFoldDB" id="A4NVE6"/>
<dbReference type="Pfam" id="PF02810">
    <property type="entry name" value="SEC-C"/>
    <property type="match status" value="1"/>
</dbReference>
<dbReference type="InterPro" id="IPR032710">
    <property type="entry name" value="NTF2-like_dom_sf"/>
</dbReference>
<proteinExistence type="predicted"/>